<dbReference type="CDD" id="cd00531">
    <property type="entry name" value="NTF2_like"/>
    <property type="match status" value="1"/>
</dbReference>
<dbReference type="Pfam" id="PF13577">
    <property type="entry name" value="SnoaL_4"/>
    <property type="match status" value="1"/>
</dbReference>
<proteinExistence type="predicted"/>
<dbReference type="OrthoDB" id="981191at2"/>
<evidence type="ECO:0000259" key="1">
    <source>
        <dbReference type="Pfam" id="PF13577"/>
    </source>
</evidence>
<keyword evidence="3" id="KW-1185">Reference proteome</keyword>
<organism evidence="2 3">
    <name type="scientific">Mycolicibacterium hodleri</name>
    <dbReference type="NCBI Taxonomy" id="49897"/>
    <lineage>
        <taxon>Bacteria</taxon>
        <taxon>Bacillati</taxon>
        <taxon>Actinomycetota</taxon>
        <taxon>Actinomycetes</taxon>
        <taxon>Mycobacteriales</taxon>
        <taxon>Mycobacteriaceae</taxon>
        <taxon>Mycolicibacterium</taxon>
    </lineage>
</organism>
<evidence type="ECO:0000313" key="3">
    <source>
        <dbReference type="Proteomes" id="UP000320095"/>
    </source>
</evidence>
<evidence type="ECO:0000313" key="2">
    <source>
        <dbReference type="EMBL" id="TPG36547.1"/>
    </source>
</evidence>
<dbReference type="Gene3D" id="3.10.450.50">
    <property type="match status" value="1"/>
</dbReference>
<sequence length="153" mass="17148">MNADDCFAVQQLAVTYADCVSRGDVTAAVQVYAQDGRLETPTTEPAIGRPAIEATISSTVATLEMVFQTVHVGLVRVDGDRAQARTPITEWARRERDSQPFLFLGWYEDEAVRLDEGWRFSRRRLIPRTFARPDFLSGALQPASALNLEFTIR</sequence>
<dbReference type="InterPro" id="IPR032710">
    <property type="entry name" value="NTF2-like_dom_sf"/>
</dbReference>
<protein>
    <submittedName>
        <fullName evidence="2">Nuclear transport factor 2 family protein</fullName>
    </submittedName>
</protein>
<accession>A0A502EGH3</accession>
<feature type="domain" description="SnoaL-like" evidence="1">
    <location>
        <begin position="8"/>
        <end position="124"/>
    </location>
</feature>
<dbReference type="RefSeq" id="WP_140687217.1">
    <property type="nucleotide sequence ID" value="NZ_RCZG01000001.1"/>
</dbReference>
<dbReference type="AlphaFoldDB" id="A0A502EGH3"/>
<dbReference type="SUPFAM" id="SSF54427">
    <property type="entry name" value="NTF2-like"/>
    <property type="match status" value="1"/>
</dbReference>
<name>A0A502EGH3_9MYCO</name>
<dbReference type="Proteomes" id="UP000320095">
    <property type="component" value="Unassembled WGS sequence"/>
</dbReference>
<reference evidence="2 3" key="1">
    <citation type="journal article" date="2019" name="Environ. Microbiol.">
        <title>Species interactions and distinct microbial communities in high Arctic permafrost affected cryosols are associated with the CH4 and CO2 gas fluxes.</title>
        <authorList>
            <person name="Altshuler I."/>
            <person name="Hamel J."/>
            <person name="Turney S."/>
            <person name="Magnuson E."/>
            <person name="Levesque R."/>
            <person name="Greer C."/>
            <person name="Whyte L.G."/>
        </authorList>
    </citation>
    <scope>NUCLEOTIDE SEQUENCE [LARGE SCALE GENOMIC DNA]</scope>
    <source>
        <strain evidence="2 3">S5.20</strain>
    </source>
</reference>
<comment type="caution">
    <text evidence="2">The sequence shown here is derived from an EMBL/GenBank/DDBJ whole genome shotgun (WGS) entry which is preliminary data.</text>
</comment>
<dbReference type="EMBL" id="RCZG01000001">
    <property type="protein sequence ID" value="TPG36547.1"/>
    <property type="molecule type" value="Genomic_DNA"/>
</dbReference>
<dbReference type="InterPro" id="IPR037401">
    <property type="entry name" value="SnoaL-like"/>
</dbReference>
<gene>
    <name evidence="2" type="ORF">EAH80_00830</name>
</gene>